<evidence type="ECO:0000256" key="7">
    <source>
        <dbReference type="RuleBase" id="RU003627"/>
    </source>
</evidence>
<dbReference type="PRINTS" id="PR00152">
    <property type="entry name" value="RUBISCOSMALL"/>
</dbReference>
<dbReference type="AlphaFoldDB" id="A0AA38FMI3"/>
<dbReference type="OMA" id="SANQTEW"/>
<keyword evidence="8" id="KW-0732">Signal</keyword>
<evidence type="ECO:0000256" key="1">
    <source>
        <dbReference type="ARBA" id="ARBA00022528"/>
    </source>
</evidence>
<dbReference type="SUPFAM" id="SSF55239">
    <property type="entry name" value="RuBisCO, small subunit"/>
    <property type="match status" value="1"/>
</dbReference>
<keyword evidence="4 7" id="KW-0934">Plastid</keyword>
<comment type="caution">
    <text evidence="10">The sequence shown here is derived from an EMBL/GenBank/DDBJ whole genome shotgun (WGS) entry which is preliminary data.</text>
</comment>
<keyword evidence="11" id="KW-1185">Reference proteome</keyword>
<keyword evidence="3" id="KW-0113">Calvin cycle</keyword>
<evidence type="ECO:0000313" key="11">
    <source>
        <dbReference type="Proteomes" id="UP000824469"/>
    </source>
</evidence>
<proteinExistence type="inferred from homology"/>
<evidence type="ECO:0000256" key="4">
    <source>
        <dbReference type="ARBA" id="ARBA00022640"/>
    </source>
</evidence>
<protein>
    <recommendedName>
        <fullName evidence="7">Ribulose bisphosphate carboxylase small subunit</fullName>
        <shortName evidence="7">RuBisCO small subunit</shortName>
    </recommendedName>
</protein>
<evidence type="ECO:0000313" key="10">
    <source>
        <dbReference type="EMBL" id="KAH9306882.1"/>
    </source>
</evidence>
<feature type="chain" id="PRO_5041456117" description="Ribulose bisphosphate carboxylase small subunit" evidence="8">
    <location>
        <begin position="19"/>
        <end position="182"/>
    </location>
</feature>
<comment type="function">
    <text evidence="7">RuBisCO catalyzes two reactions: the carboxylation of D-ribulose 1,5-bisphosphate, the primary event in carbon dioxide fixation, as well as the oxidative fragmentation of the pentose substrate. Both reactions occur simultaneously and in competition at the same active site. Although the small subunit is not catalytic it is essential for maximal activity.</text>
</comment>
<dbReference type="HAMAP" id="MF_00859">
    <property type="entry name" value="RuBisCO_S_bact"/>
    <property type="match status" value="1"/>
</dbReference>
<dbReference type="EMBL" id="JAHRHJ020000008">
    <property type="protein sequence ID" value="KAH9306882.1"/>
    <property type="molecule type" value="Genomic_DNA"/>
</dbReference>
<comment type="subunit">
    <text evidence="7">Heterohexadecamer of 8 large and 8 small subunits.</text>
</comment>
<keyword evidence="2 7" id="KW-0602">Photosynthesis</keyword>
<dbReference type="Proteomes" id="UP000824469">
    <property type="component" value="Unassembled WGS sequence"/>
</dbReference>
<feature type="signal peptide" evidence="8">
    <location>
        <begin position="1"/>
        <end position="18"/>
    </location>
</feature>
<evidence type="ECO:0000256" key="5">
    <source>
        <dbReference type="ARBA" id="ARBA00023238"/>
    </source>
</evidence>
<dbReference type="Pfam" id="PF00101">
    <property type="entry name" value="RuBisCO_small"/>
    <property type="match status" value="1"/>
</dbReference>
<dbReference type="CDD" id="cd03527">
    <property type="entry name" value="RuBisCO_small"/>
    <property type="match status" value="1"/>
</dbReference>
<keyword evidence="5 7" id="KW-0601">Photorespiration</keyword>
<evidence type="ECO:0000259" key="9">
    <source>
        <dbReference type="SMART" id="SM00961"/>
    </source>
</evidence>
<dbReference type="PANTHER" id="PTHR31262">
    <property type="entry name" value="RIBULOSE BISPHOSPHATE CARBOXYLASE SMALL CHAIN 1, CHLOROPLASTIC"/>
    <property type="match status" value="1"/>
</dbReference>
<feature type="domain" description="Ribulose bisphosphate carboxylase small subunit" evidence="9">
    <location>
        <begin position="74"/>
        <end position="182"/>
    </location>
</feature>
<gene>
    <name evidence="10" type="ORF">KI387_011286</name>
</gene>
<evidence type="ECO:0000256" key="8">
    <source>
        <dbReference type="SAM" id="SignalP"/>
    </source>
</evidence>
<dbReference type="InterPro" id="IPR000894">
    <property type="entry name" value="RuBisCO_ssu_dom"/>
</dbReference>
<evidence type="ECO:0000256" key="2">
    <source>
        <dbReference type="ARBA" id="ARBA00022531"/>
    </source>
</evidence>
<name>A0AA38FMI3_TAXCH</name>
<evidence type="ECO:0000256" key="6">
    <source>
        <dbReference type="ARBA" id="ARBA00023300"/>
    </source>
</evidence>
<dbReference type="FunFam" id="3.30.190.10:FF:000001">
    <property type="entry name" value="Ribulose bisphosphate carboxylase small chain, chloroplastic"/>
    <property type="match status" value="1"/>
</dbReference>
<accession>A0AA38FMI3</accession>
<sequence length="182" mass="20459">TTAMALALMGSTAGMAAATSKSSGSTTIAALNLATPSFMGKSFRPSANTPKTSSRNNSLRVQCMQVWNPYNNKKWETLSYLPPLTPAQILKQIDYLLKNKWVPCLEFDEDGYIKREGHKSPGYYDGRYWIMWKLPMFGCNDSTQVMNEVNEARKAYPKAFIRIIGFDSVRQVQCISFLAHKP</sequence>
<keyword evidence="1" id="KW-0150">Chloroplast</keyword>
<reference evidence="10 11" key="1">
    <citation type="journal article" date="2021" name="Nat. Plants">
        <title>The Taxus genome provides insights into paclitaxel biosynthesis.</title>
        <authorList>
            <person name="Xiong X."/>
            <person name="Gou J."/>
            <person name="Liao Q."/>
            <person name="Li Y."/>
            <person name="Zhou Q."/>
            <person name="Bi G."/>
            <person name="Li C."/>
            <person name="Du R."/>
            <person name="Wang X."/>
            <person name="Sun T."/>
            <person name="Guo L."/>
            <person name="Liang H."/>
            <person name="Lu P."/>
            <person name="Wu Y."/>
            <person name="Zhang Z."/>
            <person name="Ro D.K."/>
            <person name="Shang Y."/>
            <person name="Huang S."/>
            <person name="Yan J."/>
        </authorList>
    </citation>
    <scope>NUCLEOTIDE SEQUENCE [LARGE SCALE GENOMIC DNA]</scope>
    <source>
        <strain evidence="10">Ta-2019</strain>
    </source>
</reference>
<evidence type="ECO:0000256" key="3">
    <source>
        <dbReference type="ARBA" id="ARBA00022567"/>
    </source>
</evidence>
<comment type="similarity">
    <text evidence="7">Belongs to the RuBisCO small chain family.</text>
</comment>
<dbReference type="InterPro" id="IPR024681">
    <property type="entry name" value="RuBisCO_ssu"/>
</dbReference>
<dbReference type="InterPro" id="IPR036385">
    <property type="entry name" value="RuBisCO_ssu_sf"/>
</dbReference>
<dbReference type="GO" id="GO:0019253">
    <property type="term" value="P:reductive pentose-phosphate cycle"/>
    <property type="evidence" value="ECO:0007669"/>
    <property type="project" value="UniProtKB-KW"/>
</dbReference>
<dbReference type="Gene3D" id="3.30.190.10">
    <property type="entry name" value="Ribulose bisphosphate carboxylase, small subunit"/>
    <property type="match status" value="1"/>
</dbReference>
<organism evidence="10 11">
    <name type="scientific">Taxus chinensis</name>
    <name type="common">Chinese yew</name>
    <name type="synonym">Taxus wallichiana var. chinensis</name>
    <dbReference type="NCBI Taxonomy" id="29808"/>
    <lineage>
        <taxon>Eukaryota</taxon>
        <taxon>Viridiplantae</taxon>
        <taxon>Streptophyta</taxon>
        <taxon>Embryophyta</taxon>
        <taxon>Tracheophyta</taxon>
        <taxon>Spermatophyta</taxon>
        <taxon>Pinopsida</taxon>
        <taxon>Pinidae</taxon>
        <taxon>Conifers II</taxon>
        <taxon>Cupressales</taxon>
        <taxon>Taxaceae</taxon>
        <taxon>Taxus</taxon>
    </lineage>
</organism>
<dbReference type="SMART" id="SM00961">
    <property type="entry name" value="RuBisCO_small"/>
    <property type="match status" value="1"/>
</dbReference>
<feature type="non-terminal residue" evidence="10">
    <location>
        <position position="1"/>
    </location>
</feature>
<dbReference type="GO" id="GO:0009853">
    <property type="term" value="P:photorespiration"/>
    <property type="evidence" value="ECO:0007669"/>
    <property type="project" value="UniProtKB-UniRule"/>
</dbReference>
<keyword evidence="6 7" id="KW-0120">Carbon dioxide fixation</keyword>